<keyword evidence="2 7" id="KW-0812">Transmembrane</keyword>
<feature type="transmembrane region" description="Helical" evidence="7">
    <location>
        <begin position="165"/>
        <end position="188"/>
    </location>
</feature>
<dbReference type="PANTHER" id="PTHR33048:SF163">
    <property type="entry name" value="INTEGRAL MEMBRANE PROTEIN (AFU_ORTHOLOGUE AFUA_8G05510)"/>
    <property type="match status" value="1"/>
</dbReference>
<evidence type="ECO:0000256" key="2">
    <source>
        <dbReference type="ARBA" id="ARBA00022692"/>
    </source>
</evidence>
<evidence type="ECO:0000259" key="8">
    <source>
        <dbReference type="Pfam" id="PF20684"/>
    </source>
</evidence>
<evidence type="ECO:0000256" key="5">
    <source>
        <dbReference type="ARBA" id="ARBA00038359"/>
    </source>
</evidence>
<protein>
    <recommendedName>
        <fullName evidence="8">Rhodopsin domain-containing protein</fullName>
    </recommendedName>
</protein>
<dbReference type="STRING" id="602072.A0A1R3RI96"/>
<dbReference type="InterPro" id="IPR052337">
    <property type="entry name" value="SAT4-like"/>
</dbReference>
<reference evidence="10" key="1">
    <citation type="journal article" date="2017" name="Genome Biol.">
        <title>Comparative genomics reveals high biological diversity and specific adaptations in the industrially and medically important fungal genus Aspergillus.</title>
        <authorList>
            <person name="de Vries R.P."/>
            <person name="Riley R."/>
            <person name="Wiebenga A."/>
            <person name="Aguilar-Osorio G."/>
            <person name="Amillis S."/>
            <person name="Uchima C.A."/>
            <person name="Anderluh G."/>
            <person name="Asadollahi M."/>
            <person name="Askin M."/>
            <person name="Barry K."/>
            <person name="Battaglia E."/>
            <person name="Bayram O."/>
            <person name="Benocci T."/>
            <person name="Braus-Stromeyer S.A."/>
            <person name="Caldana C."/>
            <person name="Canovas D."/>
            <person name="Cerqueira G.C."/>
            <person name="Chen F."/>
            <person name="Chen W."/>
            <person name="Choi C."/>
            <person name="Clum A."/>
            <person name="Dos Santos R.A."/>
            <person name="Damasio A.R."/>
            <person name="Diallinas G."/>
            <person name="Emri T."/>
            <person name="Fekete E."/>
            <person name="Flipphi M."/>
            <person name="Freyberg S."/>
            <person name="Gallo A."/>
            <person name="Gournas C."/>
            <person name="Habgood R."/>
            <person name="Hainaut M."/>
            <person name="Harispe M.L."/>
            <person name="Henrissat B."/>
            <person name="Hilden K.S."/>
            <person name="Hope R."/>
            <person name="Hossain A."/>
            <person name="Karabika E."/>
            <person name="Karaffa L."/>
            <person name="Karanyi Z."/>
            <person name="Krasevec N."/>
            <person name="Kuo A."/>
            <person name="Kusch H."/>
            <person name="LaButti K."/>
            <person name="Lagendijk E.L."/>
            <person name="Lapidus A."/>
            <person name="Levasseur A."/>
            <person name="Lindquist E."/>
            <person name="Lipzen A."/>
            <person name="Logrieco A.F."/>
            <person name="MacCabe A."/>
            <person name="Maekelae M.R."/>
            <person name="Malavazi I."/>
            <person name="Melin P."/>
            <person name="Meyer V."/>
            <person name="Mielnichuk N."/>
            <person name="Miskei M."/>
            <person name="Molnar A.P."/>
            <person name="Mule G."/>
            <person name="Ngan C.Y."/>
            <person name="Orejas M."/>
            <person name="Orosz E."/>
            <person name="Ouedraogo J.P."/>
            <person name="Overkamp K.M."/>
            <person name="Park H.-S."/>
            <person name="Perrone G."/>
            <person name="Piumi F."/>
            <person name="Punt P.J."/>
            <person name="Ram A.F."/>
            <person name="Ramon A."/>
            <person name="Rauscher S."/>
            <person name="Record E."/>
            <person name="Riano-Pachon D.M."/>
            <person name="Robert V."/>
            <person name="Roehrig J."/>
            <person name="Ruller R."/>
            <person name="Salamov A."/>
            <person name="Salih N.S."/>
            <person name="Samson R.A."/>
            <person name="Sandor E."/>
            <person name="Sanguinetti M."/>
            <person name="Schuetze T."/>
            <person name="Sepcic K."/>
            <person name="Shelest E."/>
            <person name="Sherlock G."/>
            <person name="Sophianopoulou V."/>
            <person name="Squina F.M."/>
            <person name="Sun H."/>
            <person name="Susca A."/>
            <person name="Todd R.B."/>
            <person name="Tsang A."/>
            <person name="Unkles S.E."/>
            <person name="van de Wiele N."/>
            <person name="van Rossen-Uffink D."/>
            <person name="Oliveira J.V."/>
            <person name="Vesth T.C."/>
            <person name="Visser J."/>
            <person name="Yu J.-H."/>
            <person name="Zhou M."/>
            <person name="Andersen M.R."/>
            <person name="Archer D.B."/>
            <person name="Baker S.E."/>
            <person name="Benoit I."/>
            <person name="Brakhage A.A."/>
            <person name="Braus G.H."/>
            <person name="Fischer R."/>
            <person name="Frisvad J.C."/>
            <person name="Goldman G.H."/>
            <person name="Houbraken J."/>
            <person name="Oakley B."/>
            <person name="Pocsi I."/>
            <person name="Scazzocchio C."/>
            <person name="Seiboth B."/>
            <person name="vanKuyk P.A."/>
            <person name="Wortman J."/>
            <person name="Dyer P.S."/>
            <person name="Grigoriev I.V."/>
        </authorList>
    </citation>
    <scope>NUCLEOTIDE SEQUENCE [LARGE SCALE GENOMIC DNA]</scope>
    <source>
        <strain evidence="10">ITEM 5010</strain>
    </source>
</reference>
<dbReference type="VEuPathDB" id="FungiDB:ASPCADRAFT_51934"/>
<sequence>MHPNHRGWEMLLVISVLVGLACLSTVLRIAARVKRHTGFGMDDYLCFVASVLMVGMLVELTLWCTMGGSGYHMSELDASTIILFRQIFIASQFTYFVLSPTIKISFICFYRRIFPTKRFLRVTFCLITFLVSWSMAIFLSCAFQCRPLRAYWDRDVEGDCFSSTTYIIVNQAFNVAIDFVILAAPVPMVWRLHRPWQDKLALNAVFALGGFMCFASVYRIVVLVYIDLDDETYTIYDAALWTHVEPSVGLVVSCLPIIRGLFPKFTPKSRKLQTGSNPPRSSTTATWTGSAYRESSDDRRLLQDAWVRGERNWTRLNEGCDLETMRVTDIDV</sequence>
<evidence type="ECO:0000256" key="7">
    <source>
        <dbReference type="SAM" id="Phobius"/>
    </source>
</evidence>
<gene>
    <name evidence="9" type="ORF">ASPCADRAFT_51934</name>
</gene>
<evidence type="ECO:0000313" key="9">
    <source>
        <dbReference type="EMBL" id="OOF94215.1"/>
    </source>
</evidence>
<keyword evidence="10" id="KW-1185">Reference proteome</keyword>
<dbReference type="AlphaFoldDB" id="A0A1R3RI96"/>
<proteinExistence type="inferred from homology"/>
<dbReference type="OrthoDB" id="10017208at2759"/>
<organism evidence="9 10">
    <name type="scientific">Aspergillus carbonarius (strain ITEM 5010)</name>
    <dbReference type="NCBI Taxonomy" id="602072"/>
    <lineage>
        <taxon>Eukaryota</taxon>
        <taxon>Fungi</taxon>
        <taxon>Dikarya</taxon>
        <taxon>Ascomycota</taxon>
        <taxon>Pezizomycotina</taxon>
        <taxon>Eurotiomycetes</taxon>
        <taxon>Eurotiomycetidae</taxon>
        <taxon>Eurotiales</taxon>
        <taxon>Aspergillaceae</taxon>
        <taxon>Aspergillus</taxon>
        <taxon>Aspergillus subgen. Circumdati</taxon>
    </lineage>
</organism>
<dbReference type="PROSITE" id="PS51257">
    <property type="entry name" value="PROKAR_LIPOPROTEIN"/>
    <property type="match status" value="1"/>
</dbReference>
<keyword evidence="4 7" id="KW-0472">Membrane</keyword>
<feature type="transmembrane region" description="Helical" evidence="7">
    <location>
        <begin position="83"/>
        <end position="110"/>
    </location>
</feature>
<dbReference type="PANTHER" id="PTHR33048">
    <property type="entry name" value="PTH11-LIKE INTEGRAL MEMBRANE PROTEIN (AFU_ORTHOLOGUE AFUA_5G11245)"/>
    <property type="match status" value="1"/>
</dbReference>
<dbReference type="Pfam" id="PF20684">
    <property type="entry name" value="Fung_rhodopsin"/>
    <property type="match status" value="1"/>
</dbReference>
<feature type="transmembrane region" description="Helical" evidence="7">
    <location>
        <begin position="12"/>
        <end position="31"/>
    </location>
</feature>
<name>A0A1R3RI96_ASPC5</name>
<dbReference type="InterPro" id="IPR049326">
    <property type="entry name" value="Rhodopsin_dom_fungi"/>
</dbReference>
<evidence type="ECO:0000256" key="4">
    <source>
        <dbReference type="ARBA" id="ARBA00023136"/>
    </source>
</evidence>
<dbReference type="OMA" id="FICFYRR"/>
<feature type="domain" description="Rhodopsin" evidence="8">
    <location>
        <begin position="27"/>
        <end position="262"/>
    </location>
</feature>
<evidence type="ECO:0000256" key="6">
    <source>
        <dbReference type="SAM" id="MobiDB-lite"/>
    </source>
</evidence>
<feature type="region of interest" description="Disordered" evidence="6">
    <location>
        <begin position="269"/>
        <end position="289"/>
    </location>
</feature>
<evidence type="ECO:0000256" key="1">
    <source>
        <dbReference type="ARBA" id="ARBA00004141"/>
    </source>
</evidence>
<dbReference type="Proteomes" id="UP000188318">
    <property type="component" value="Unassembled WGS sequence"/>
</dbReference>
<comment type="similarity">
    <text evidence="5">Belongs to the SAT4 family.</text>
</comment>
<dbReference type="EMBL" id="KV907502">
    <property type="protein sequence ID" value="OOF94215.1"/>
    <property type="molecule type" value="Genomic_DNA"/>
</dbReference>
<feature type="transmembrane region" description="Helical" evidence="7">
    <location>
        <begin position="238"/>
        <end position="262"/>
    </location>
</feature>
<comment type="subcellular location">
    <subcellularLocation>
        <location evidence="1">Membrane</location>
        <topology evidence="1">Multi-pass membrane protein</topology>
    </subcellularLocation>
</comment>
<feature type="compositionally biased region" description="Polar residues" evidence="6">
    <location>
        <begin position="272"/>
        <end position="289"/>
    </location>
</feature>
<evidence type="ECO:0000313" key="10">
    <source>
        <dbReference type="Proteomes" id="UP000188318"/>
    </source>
</evidence>
<dbReference type="GO" id="GO:0016020">
    <property type="term" value="C:membrane"/>
    <property type="evidence" value="ECO:0007669"/>
    <property type="project" value="UniProtKB-SubCell"/>
</dbReference>
<accession>A0A1R3RI96</accession>
<feature type="transmembrane region" description="Helical" evidence="7">
    <location>
        <begin position="43"/>
        <end position="63"/>
    </location>
</feature>
<feature type="transmembrane region" description="Helical" evidence="7">
    <location>
        <begin position="122"/>
        <end position="145"/>
    </location>
</feature>
<keyword evidence="3 7" id="KW-1133">Transmembrane helix</keyword>
<evidence type="ECO:0000256" key="3">
    <source>
        <dbReference type="ARBA" id="ARBA00022989"/>
    </source>
</evidence>
<feature type="transmembrane region" description="Helical" evidence="7">
    <location>
        <begin position="200"/>
        <end position="226"/>
    </location>
</feature>